<evidence type="ECO:0000313" key="2">
    <source>
        <dbReference type="Proteomes" id="UP000593573"/>
    </source>
</evidence>
<gene>
    <name evidence="1" type="ORF">Goklo_025326</name>
</gene>
<dbReference type="EMBL" id="JABFAB010234989">
    <property type="protein sequence ID" value="MBA0670041.1"/>
    <property type="molecule type" value="Genomic_DNA"/>
</dbReference>
<name>A0A7J8W4Q4_9ROSI</name>
<reference evidence="1 2" key="1">
    <citation type="journal article" date="2019" name="Genome Biol. Evol.">
        <title>Insights into the evolution of the New World diploid cottons (Gossypium, subgenus Houzingenia) based on genome sequencing.</title>
        <authorList>
            <person name="Grover C.E."/>
            <person name="Arick M.A. 2nd"/>
            <person name="Thrash A."/>
            <person name="Conover J.L."/>
            <person name="Sanders W.S."/>
            <person name="Peterson D.G."/>
            <person name="Frelichowski J.E."/>
            <person name="Scheffler J.A."/>
            <person name="Scheffler B.E."/>
            <person name="Wendel J.F."/>
        </authorList>
    </citation>
    <scope>NUCLEOTIDE SEQUENCE [LARGE SCALE GENOMIC DNA]</scope>
    <source>
        <strain evidence="1">57</strain>
        <tissue evidence="1">Leaf</tissue>
    </source>
</reference>
<accession>A0A7J8W4Q4</accession>
<sequence>MFPFPNPMPGGIVRGTIKELFSLPIPITLWDSNTFVVGDANTSAFFILSRW</sequence>
<organism evidence="1 2">
    <name type="scientific">Gossypium klotzschianum</name>
    <dbReference type="NCBI Taxonomy" id="34286"/>
    <lineage>
        <taxon>Eukaryota</taxon>
        <taxon>Viridiplantae</taxon>
        <taxon>Streptophyta</taxon>
        <taxon>Embryophyta</taxon>
        <taxon>Tracheophyta</taxon>
        <taxon>Spermatophyta</taxon>
        <taxon>Magnoliopsida</taxon>
        <taxon>eudicotyledons</taxon>
        <taxon>Gunneridae</taxon>
        <taxon>Pentapetalae</taxon>
        <taxon>rosids</taxon>
        <taxon>malvids</taxon>
        <taxon>Malvales</taxon>
        <taxon>Malvaceae</taxon>
        <taxon>Malvoideae</taxon>
        <taxon>Gossypium</taxon>
    </lineage>
</organism>
<evidence type="ECO:0000313" key="1">
    <source>
        <dbReference type="EMBL" id="MBA0670041.1"/>
    </source>
</evidence>
<comment type="caution">
    <text evidence="1">The sequence shown here is derived from an EMBL/GenBank/DDBJ whole genome shotgun (WGS) entry which is preliminary data.</text>
</comment>
<keyword evidence="2" id="KW-1185">Reference proteome</keyword>
<proteinExistence type="predicted"/>
<dbReference type="AlphaFoldDB" id="A0A7J8W4Q4"/>
<dbReference type="Proteomes" id="UP000593573">
    <property type="component" value="Unassembled WGS sequence"/>
</dbReference>
<feature type="non-terminal residue" evidence="1">
    <location>
        <position position="51"/>
    </location>
</feature>
<dbReference type="OrthoDB" id="10448918at2759"/>
<protein>
    <submittedName>
        <fullName evidence="1">Uncharacterized protein</fullName>
    </submittedName>
</protein>